<gene>
    <name evidence="5" type="ORF">H9831_03905</name>
</gene>
<evidence type="ECO:0000313" key="5">
    <source>
        <dbReference type="EMBL" id="HIY59815.1"/>
    </source>
</evidence>
<keyword evidence="1" id="KW-0805">Transcription regulation</keyword>
<feature type="domain" description="HTH araC/xylS-type" evidence="4">
    <location>
        <begin position="27"/>
        <end position="124"/>
    </location>
</feature>
<name>A0A9D2C6C8_9FIRM</name>
<keyword evidence="3" id="KW-0804">Transcription</keyword>
<keyword evidence="2" id="KW-0238">DNA-binding</keyword>
<dbReference type="Pfam" id="PF12833">
    <property type="entry name" value="HTH_18"/>
    <property type="match status" value="1"/>
</dbReference>
<dbReference type="InterPro" id="IPR002575">
    <property type="entry name" value="Aminoglycoside_PTrfase"/>
</dbReference>
<dbReference type="InterPro" id="IPR050959">
    <property type="entry name" value="MarA-like"/>
</dbReference>
<sequence length="466" mass="52859">MIYYKKLQNLIRKEGIPAMKETLARIQQTLDYIEDNLKTEISPQELSALAGFSPCHYSHLFTKTVGMAPGQYVNSRRLCRAIYEIGKGKSVLDAALEYGYETHAGFYRAFYREYGCSPTAYLKRHRPAEPYRIRLDQEGKLLFSIRNARKMLAAWGMDKCEIRDIYYEGSGQVSEHDFQVGEEWVLKLSPSPGRLSRHAELSMALDGEGMAAAVPMPVTGDEQEYLAQEGALFGILCKRIQGERMDGKMLLEQSGKETENHGACAFGGLIGRLHEILARLDCSFCEESNLYDEVLSWALPAVQEKKEISLPENFAAEYIGGFGSLYRKLPRQLIHRDMNPCHVICRGGEMAGFTDFELSQINLRLFDPCYAATGILTENLEKGLTVAGWIPLYHDILRGYDREAHLIAEERKAAPWVVLSIQLICTAYFSEKEKYARLAKINATVLRELVHRREQLILTEKNGNED</sequence>
<dbReference type="PANTHER" id="PTHR47504:SF5">
    <property type="entry name" value="RIGHT ORIGIN-BINDING PROTEIN"/>
    <property type="match status" value="1"/>
</dbReference>
<dbReference type="SUPFAM" id="SSF56112">
    <property type="entry name" value="Protein kinase-like (PK-like)"/>
    <property type="match status" value="1"/>
</dbReference>
<dbReference type="PROSITE" id="PS01124">
    <property type="entry name" value="HTH_ARAC_FAMILY_2"/>
    <property type="match status" value="1"/>
</dbReference>
<dbReference type="Gene3D" id="3.90.1200.10">
    <property type="match status" value="1"/>
</dbReference>
<dbReference type="EMBL" id="DXDD01000048">
    <property type="protein sequence ID" value="HIY59815.1"/>
    <property type="molecule type" value="Genomic_DNA"/>
</dbReference>
<proteinExistence type="predicted"/>
<evidence type="ECO:0000256" key="3">
    <source>
        <dbReference type="ARBA" id="ARBA00023163"/>
    </source>
</evidence>
<dbReference type="Pfam" id="PF01636">
    <property type="entry name" value="APH"/>
    <property type="match status" value="1"/>
</dbReference>
<dbReference type="GO" id="GO:0003700">
    <property type="term" value="F:DNA-binding transcription factor activity"/>
    <property type="evidence" value="ECO:0007669"/>
    <property type="project" value="InterPro"/>
</dbReference>
<protein>
    <submittedName>
        <fullName evidence="5">Helix-turn-helix domain-containing protein</fullName>
    </submittedName>
</protein>
<reference evidence="5" key="1">
    <citation type="journal article" date="2021" name="PeerJ">
        <title>Extensive microbial diversity within the chicken gut microbiome revealed by metagenomics and culture.</title>
        <authorList>
            <person name="Gilroy R."/>
            <person name="Ravi A."/>
            <person name="Getino M."/>
            <person name="Pursley I."/>
            <person name="Horton D.L."/>
            <person name="Alikhan N.F."/>
            <person name="Baker D."/>
            <person name="Gharbi K."/>
            <person name="Hall N."/>
            <person name="Watson M."/>
            <person name="Adriaenssens E.M."/>
            <person name="Foster-Nyarko E."/>
            <person name="Jarju S."/>
            <person name="Secka A."/>
            <person name="Antonio M."/>
            <person name="Oren A."/>
            <person name="Chaudhuri R.R."/>
            <person name="La Ragione R."/>
            <person name="Hildebrand F."/>
            <person name="Pallen M.J."/>
        </authorList>
    </citation>
    <scope>NUCLEOTIDE SEQUENCE</scope>
    <source>
        <strain evidence="5">ChiSxjej3B15-24422</strain>
    </source>
</reference>
<dbReference type="PANTHER" id="PTHR47504">
    <property type="entry name" value="RIGHT ORIGIN-BINDING PROTEIN"/>
    <property type="match status" value="1"/>
</dbReference>
<evidence type="ECO:0000259" key="4">
    <source>
        <dbReference type="PROSITE" id="PS01124"/>
    </source>
</evidence>
<comment type="caution">
    <text evidence="5">The sequence shown here is derived from an EMBL/GenBank/DDBJ whole genome shotgun (WGS) entry which is preliminary data.</text>
</comment>
<dbReference type="Proteomes" id="UP000824007">
    <property type="component" value="Unassembled WGS sequence"/>
</dbReference>
<dbReference type="InterPro" id="IPR018060">
    <property type="entry name" value="HTH_AraC"/>
</dbReference>
<evidence type="ECO:0000256" key="1">
    <source>
        <dbReference type="ARBA" id="ARBA00023015"/>
    </source>
</evidence>
<reference evidence="5" key="2">
    <citation type="submission" date="2021-04" db="EMBL/GenBank/DDBJ databases">
        <authorList>
            <person name="Gilroy R."/>
        </authorList>
    </citation>
    <scope>NUCLEOTIDE SEQUENCE</scope>
    <source>
        <strain evidence="5">ChiSxjej3B15-24422</strain>
    </source>
</reference>
<evidence type="ECO:0000256" key="2">
    <source>
        <dbReference type="ARBA" id="ARBA00023125"/>
    </source>
</evidence>
<dbReference type="SMART" id="SM00342">
    <property type="entry name" value="HTH_ARAC"/>
    <property type="match status" value="1"/>
</dbReference>
<dbReference type="GO" id="GO:0043565">
    <property type="term" value="F:sequence-specific DNA binding"/>
    <property type="evidence" value="ECO:0007669"/>
    <property type="project" value="InterPro"/>
</dbReference>
<dbReference type="AlphaFoldDB" id="A0A9D2C6C8"/>
<dbReference type="SUPFAM" id="SSF46689">
    <property type="entry name" value="Homeodomain-like"/>
    <property type="match status" value="2"/>
</dbReference>
<evidence type="ECO:0000313" key="6">
    <source>
        <dbReference type="Proteomes" id="UP000824007"/>
    </source>
</evidence>
<dbReference type="InterPro" id="IPR009057">
    <property type="entry name" value="Homeodomain-like_sf"/>
</dbReference>
<organism evidence="5 6">
    <name type="scientific">Candidatus Eisenbergiella pullistercoris</name>
    <dbReference type="NCBI Taxonomy" id="2838555"/>
    <lineage>
        <taxon>Bacteria</taxon>
        <taxon>Bacillati</taxon>
        <taxon>Bacillota</taxon>
        <taxon>Clostridia</taxon>
        <taxon>Lachnospirales</taxon>
        <taxon>Lachnospiraceae</taxon>
        <taxon>Eisenbergiella</taxon>
    </lineage>
</organism>
<dbReference type="Gene3D" id="1.10.10.60">
    <property type="entry name" value="Homeodomain-like"/>
    <property type="match status" value="2"/>
</dbReference>
<dbReference type="InterPro" id="IPR011009">
    <property type="entry name" value="Kinase-like_dom_sf"/>
</dbReference>
<accession>A0A9D2C6C8</accession>